<sequence>MHRARGSFQARAEVAPGHASVPSHYDNFAGKKVTDFGRRRPLFAVTTGLTAVRSVSRVSTLIAPRRAAPVVVAAARDREIASSGKTNIKVEEGMEKRATWANSMRKRERLKARRRRVINICFRSPPPAAVIRKRGSPRNELGSLMRTLRADWFYERAILAHASRNRARESERLDLYGFSVAPAPPPP</sequence>
<accession>A0A195CPI9</accession>
<evidence type="ECO:0000313" key="2">
    <source>
        <dbReference type="Proteomes" id="UP000078542"/>
    </source>
</evidence>
<protein>
    <submittedName>
        <fullName evidence="1">Uncharacterized protein</fullName>
    </submittedName>
</protein>
<gene>
    <name evidence="1" type="ORF">ALC62_06425</name>
</gene>
<proteinExistence type="predicted"/>
<reference evidence="1 2" key="1">
    <citation type="submission" date="2016-03" db="EMBL/GenBank/DDBJ databases">
        <title>Cyphomyrmex costatus WGS genome.</title>
        <authorList>
            <person name="Nygaard S."/>
            <person name="Hu H."/>
            <person name="Boomsma J."/>
            <person name="Zhang G."/>
        </authorList>
    </citation>
    <scope>NUCLEOTIDE SEQUENCE [LARGE SCALE GENOMIC DNA]</scope>
    <source>
        <strain evidence="1">MS0001</strain>
        <tissue evidence="1">Whole body</tissue>
    </source>
</reference>
<organism evidence="1 2">
    <name type="scientific">Cyphomyrmex costatus</name>
    <dbReference type="NCBI Taxonomy" id="456900"/>
    <lineage>
        <taxon>Eukaryota</taxon>
        <taxon>Metazoa</taxon>
        <taxon>Ecdysozoa</taxon>
        <taxon>Arthropoda</taxon>
        <taxon>Hexapoda</taxon>
        <taxon>Insecta</taxon>
        <taxon>Pterygota</taxon>
        <taxon>Neoptera</taxon>
        <taxon>Endopterygota</taxon>
        <taxon>Hymenoptera</taxon>
        <taxon>Apocrita</taxon>
        <taxon>Aculeata</taxon>
        <taxon>Formicoidea</taxon>
        <taxon>Formicidae</taxon>
        <taxon>Myrmicinae</taxon>
        <taxon>Cyphomyrmex</taxon>
    </lineage>
</organism>
<evidence type="ECO:0000313" key="1">
    <source>
        <dbReference type="EMBL" id="KYN02626.1"/>
    </source>
</evidence>
<dbReference type="AlphaFoldDB" id="A0A195CPI9"/>
<dbReference type="EMBL" id="KQ977444">
    <property type="protein sequence ID" value="KYN02626.1"/>
    <property type="molecule type" value="Genomic_DNA"/>
</dbReference>
<keyword evidence="2" id="KW-1185">Reference proteome</keyword>
<dbReference type="Proteomes" id="UP000078542">
    <property type="component" value="Unassembled WGS sequence"/>
</dbReference>
<name>A0A195CPI9_9HYME</name>